<dbReference type="PANTHER" id="PTHR30399">
    <property type="entry name" value="UNCHARACTERIZED PROTEIN YGJP"/>
    <property type="match status" value="1"/>
</dbReference>
<dbReference type="Gene3D" id="3.30.2010.10">
    <property type="entry name" value="Metalloproteases ('zincins'), catalytic domain"/>
    <property type="match status" value="1"/>
</dbReference>
<protein>
    <submittedName>
        <fullName evidence="2">DUF45 domain-containing protein</fullName>
    </submittedName>
</protein>
<keyword evidence="3" id="KW-1185">Reference proteome</keyword>
<dbReference type="KEGG" id="emt:CPZ25_007350"/>
<dbReference type="PANTHER" id="PTHR30399:SF1">
    <property type="entry name" value="UTP PYROPHOSPHATASE"/>
    <property type="match status" value="1"/>
</dbReference>
<dbReference type="EMBL" id="CP029487">
    <property type="protein sequence ID" value="QCT71148.1"/>
    <property type="molecule type" value="Genomic_DNA"/>
</dbReference>
<dbReference type="AlphaFoldDB" id="A0A4P9C6M3"/>
<accession>A0A4P9C6M3</accession>
<feature type="domain" description="YgjP-like metallopeptidase" evidence="1">
    <location>
        <begin position="10"/>
        <end position="173"/>
    </location>
</feature>
<evidence type="ECO:0000313" key="2">
    <source>
        <dbReference type="EMBL" id="QCT71148.1"/>
    </source>
</evidence>
<proteinExistence type="predicted"/>
<dbReference type="Proteomes" id="UP000218387">
    <property type="component" value="Chromosome"/>
</dbReference>
<dbReference type="CDD" id="cd07344">
    <property type="entry name" value="M48_yhfN_like"/>
    <property type="match status" value="1"/>
</dbReference>
<evidence type="ECO:0000313" key="3">
    <source>
        <dbReference type="Proteomes" id="UP000218387"/>
    </source>
</evidence>
<reference evidence="2 3" key="1">
    <citation type="submission" date="2018-05" db="EMBL/GenBank/DDBJ databases">
        <title>Genome comparison of Eubacterium sp.</title>
        <authorList>
            <person name="Feng Y."/>
            <person name="Sanchez-Andrea I."/>
            <person name="Stams A.J.M."/>
            <person name="De Vos W.M."/>
        </authorList>
    </citation>
    <scope>NUCLEOTIDE SEQUENCE [LARGE SCALE GENOMIC DNA]</scope>
    <source>
        <strain evidence="2 3">YI</strain>
    </source>
</reference>
<dbReference type="RefSeq" id="WP_074617215.1">
    <property type="nucleotide sequence ID" value="NZ_CABJDW020000003.1"/>
</dbReference>
<gene>
    <name evidence="2" type="ORF">CPZ25_007350</name>
</gene>
<organism evidence="2 3">
    <name type="scientific">Eubacterium maltosivorans</name>
    <dbReference type="NCBI Taxonomy" id="2041044"/>
    <lineage>
        <taxon>Bacteria</taxon>
        <taxon>Bacillati</taxon>
        <taxon>Bacillota</taxon>
        <taxon>Clostridia</taxon>
        <taxon>Eubacteriales</taxon>
        <taxon>Eubacteriaceae</taxon>
        <taxon>Eubacterium</taxon>
    </lineage>
</organism>
<dbReference type="InterPro" id="IPR053136">
    <property type="entry name" value="UTP_pyrophosphatase-like"/>
</dbReference>
<name>A0A4P9C6M3_EUBML</name>
<dbReference type="Pfam" id="PF01863">
    <property type="entry name" value="YgjP-like"/>
    <property type="match status" value="1"/>
</dbReference>
<dbReference type="InterPro" id="IPR002725">
    <property type="entry name" value="YgjP-like_metallopeptidase"/>
</dbReference>
<sequence length="177" mass="20960">MFKGQKITPEHNKVYRYETGERHKYLGHFYTLSVMQTTAEPNVRIQGENMIMEVNDPGNRKQKELALDMWYREQAREVFVPILAEAIVKAAKYCLQMPQLRIYRMLDRWGSCSPKSKILILNLELIKVPVPCIEYIALHEMIHFKYPSHDFGFNSALGNLMPDWKQREDFLNTYYPI</sequence>
<evidence type="ECO:0000259" key="1">
    <source>
        <dbReference type="Pfam" id="PF01863"/>
    </source>
</evidence>